<name>A0ABR2VDG4_9PEZI</name>
<feature type="chain" id="PRO_5045398462" evidence="1">
    <location>
        <begin position="22"/>
        <end position="214"/>
    </location>
</feature>
<sequence>MHSSILRAAATCLALAGVALAGTPYNLTVNYKINNVDHFDRVWYGDGNLYIGSTVPASIQTAFNFTGTCPPSPFPFFNTRSGILTNPTVPAVRADLLYIEPTTPGATLPDPTFLTLNNAEGAADPLFFLHSAASVTDDNLIFWFRYANIVFPILNDGTAQSYFFLDATEAEGTYVVKWKQGGLPSSTSTTSAAAPGGTVSLTGLGVQLMAGNPS</sequence>
<organism evidence="2 3">
    <name type="scientific">Seiridium unicorne</name>
    <dbReference type="NCBI Taxonomy" id="138068"/>
    <lineage>
        <taxon>Eukaryota</taxon>
        <taxon>Fungi</taxon>
        <taxon>Dikarya</taxon>
        <taxon>Ascomycota</taxon>
        <taxon>Pezizomycotina</taxon>
        <taxon>Sordariomycetes</taxon>
        <taxon>Xylariomycetidae</taxon>
        <taxon>Amphisphaeriales</taxon>
        <taxon>Sporocadaceae</taxon>
        <taxon>Seiridium</taxon>
    </lineage>
</organism>
<feature type="signal peptide" evidence="1">
    <location>
        <begin position="1"/>
        <end position="21"/>
    </location>
</feature>
<protein>
    <submittedName>
        <fullName evidence="2">Uncharacterized protein</fullName>
    </submittedName>
</protein>
<proteinExistence type="predicted"/>
<comment type="caution">
    <text evidence="2">The sequence shown here is derived from an EMBL/GenBank/DDBJ whole genome shotgun (WGS) entry which is preliminary data.</text>
</comment>
<accession>A0ABR2VDG4</accession>
<dbReference type="Proteomes" id="UP001408356">
    <property type="component" value="Unassembled WGS sequence"/>
</dbReference>
<keyword evidence="1" id="KW-0732">Signal</keyword>
<evidence type="ECO:0000313" key="3">
    <source>
        <dbReference type="Proteomes" id="UP001408356"/>
    </source>
</evidence>
<dbReference type="EMBL" id="JARVKF010000027">
    <property type="protein sequence ID" value="KAK9424938.1"/>
    <property type="molecule type" value="Genomic_DNA"/>
</dbReference>
<gene>
    <name evidence="2" type="ORF">SUNI508_13323</name>
</gene>
<reference evidence="2 3" key="1">
    <citation type="journal article" date="2024" name="J. Plant Pathol.">
        <title>Sequence and assembly of the genome of Seiridium unicorne, isolate CBS 538.82, causal agent of cypress canker disease.</title>
        <authorList>
            <person name="Scali E."/>
            <person name="Rocca G.D."/>
            <person name="Danti R."/>
            <person name="Garbelotto M."/>
            <person name="Barberini S."/>
            <person name="Baroncelli R."/>
            <person name="Emiliani G."/>
        </authorList>
    </citation>
    <scope>NUCLEOTIDE SEQUENCE [LARGE SCALE GENOMIC DNA]</scope>
    <source>
        <strain evidence="2 3">BM-138-508</strain>
    </source>
</reference>
<evidence type="ECO:0000256" key="1">
    <source>
        <dbReference type="SAM" id="SignalP"/>
    </source>
</evidence>
<evidence type="ECO:0000313" key="2">
    <source>
        <dbReference type="EMBL" id="KAK9424938.1"/>
    </source>
</evidence>
<keyword evidence="3" id="KW-1185">Reference proteome</keyword>